<gene>
    <name evidence="3" type="primary">yaaA</name>
    <name evidence="2" type="ORF">Lmor_1576</name>
    <name evidence="3" type="ORF">NCTC12239_01884</name>
</gene>
<dbReference type="InterPro" id="IPR005583">
    <property type="entry name" value="YaaA"/>
</dbReference>
<evidence type="ECO:0000256" key="1">
    <source>
        <dbReference type="HAMAP-Rule" id="MF_00652"/>
    </source>
</evidence>
<dbReference type="PANTHER" id="PTHR30283:SF4">
    <property type="entry name" value="PEROXIDE STRESS RESISTANCE PROTEIN YAAA"/>
    <property type="match status" value="1"/>
</dbReference>
<name>A0A378JW54_9GAMM</name>
<reference evidence="3 5" key="2">
    <citation type="submission" date="2018-06" db="EMBL/GenBank/DDBJ databases">
        <authorList>
            <consortium name="Pathogen Informatics"/>
            <person name="Doyle S."/>
        </authorList>
    </citation>
    <scope>NUCLEOTIDE SEQUENCE [LARGE SCALE GENOMIC DNA]</scope>
    <source>
        <strain evidence="3 5">NCTC12239</strain>
    </source>
</reference>
<dbReference type="Proteomes" id="UP000054985">
    <property type="component" value="Unassembled WGS sequence"/>
</dbReference>
<reference evidence="2 4" key="1">
    <citation type="submission" date="2015-11" db="EMBL/GenBank/DDBJ databases">
        <title>Genomic analysis of 38 Legionella species identifies large and diverse effector repertoires.</title>
        <authorList>
            <person name="Burstein D."/>
            <person name="Amaro F."/>
            <person name="Zusman T."/>
            <person name="Lifshitz Z."/>
            <person name="Cohen O."/>
            <person name="Gilbert J.A."/>
            <person name="Pupko T."/>
            <person name="Shuman H.A."/>
            <person name="Segal G."/>
        </authorList>
    </citation>
    <scope>NUCLEOTIDE SEQUENCE [LARGE SCALE GENOMIC DNA]</scope>
    <source>
        <strain evidence="2 4">ATCC 43877</strain>
    </source>
</reference>
<organism evidence="3 5">
    <name type="scientific">Legionella moravica</name>
    <dbReference type="NCBI Taxonomy" id="39962"/>
    <lineage>
        <taxon>Bacteria</taxon>
        <taxon>Pseudomonadati</taxon>
        <taxon>Pseudomonadota</taxon>
        <taxon>Gammaproteobacteria</taxon>
        <taxon>Legionellales</taxon>
        <taxon>Legionellaceae</taxon>
        <taxon>Legionella</taxon>
    </lineage>
</organism>
<evidence type="ECO:0000313" key="3">
    <source>
        <dbReference type="EMBL" id="STX62945.1"/>
    </source>
</evidence>
<proteinExistence type="inferred from homology"/>
<keyword evidence="4" id="KW-1185">Reference proteome</keyword>
<evidence type="ECO:0000313" key="5">
    <source>
        <dbReference type="Proteomes" id="UP000254040"/>
    </source>
</evidence>
<dbReference type="RefSeq" id="WP_028384476.1">
    <property type="nucleotide sequence ID" value="NZ_CAAAJG010000001.1"/>
</dbReference>
<comment type="similarity">
    <text evidence="1">Belongs to the UPF0246 family.</text>
</comment>
<dbReference type="Pfam" id="PF03883">
    <property type="entry name" value="H2O2_YaaD"/>
    <property type="match status" value="1"/>
</dbReference>
<dbReference type="GO" id="GO:0005829">
    <property type="term" value="C:cytosol"/>
    <property type="evidence" value="ECO:0007669"/>
    <property type="project" value="TreeGrafter"/>
</dbReference>
<accession>A0A378JW54</accession>
<evidence type="ECO:0000313" key="4">
    <source>
        <dbReference type="Proteomes" id="UP000054985"/>
    </source>
</evidence>
<protein>
    <recommendedName>
        <fullName evidence="1">UPF0246 protein Lmor_1576</fullName>
    </recommendedName>
</protein>
<dbReference type="HAMAP" id="MF_00652">
    <property type="entry name" value="UPF0246"/>
    <property type="match status" value="1"/>
</dbReference>
<dbReference type="GO" id="GO:0033194">
    <property type="term" value="P:response to hydroperoxide"/>
    <property type="evidence" value="ECO:0007669"/>
    <property type="project" value="TreeGrafter"/>
</dbReference>
<sequence>MFTLLSPAKKLLPVSKPYNNDTTEPLLIKNALKLAKIMQSKSIEDIAQLMDLSKDLAVLNYDRYQQFHFKDVSVLQSYPAIYLFQGDVYQGLQANTWMNEDIDYAQSHLGILSGLYGLLRPLDRIQPYRLEMGVRLENPKGNNLYEFWREPITKALNEELASQANPVLINLASTEYFKAVDLKNIKYPIITINFYEHKNNVTKMIGIYAKKARGLMAKYLMQNKVDTLEQIKNFSDSGYRFNEQSSSEHHLDFIRDC</sequence>
<dbReference type="Proteomes" id="UP000254040">
    <property type="component" value="Unassembled WGS sequence"/>
</dbReference>
<dbReference type="NCBIfam" id="NF002542">
    <property type="entry name" value="PRK02101.1-3"/>
    <property type="match status" value="1"/>
</dbReference>
<evidence type="ECO:0000313" key="2">
    <source>
        <dbReference type="EMBL" id="KTD34179.1"/>
    </source>
</evidence>
<dbReference type="AlphaFoldDB" id="A0A378JW54"/>
<dbReference type="STRING" id="39962.Lmor_1576"/>
<dbReference type="PANTHER" id="PTHR30283">
    <property type="entry name" value="PEROXIDE STRESS RESPONSE PROTEIN YAAA"/>
    <property type="match status" value="1"/>
</dbReference>
<dbReference type="OrthoDB" id="9777133at2"/>
<dbReference type="EMBL" id="UGOG01000001">
    <property type="protein sequence ID" value="STX62945.1"/>
    <property type="molecule type" value="Genomic_DNA"/>
</dbReference>
<dbReference type="EMBL" id="LNYN01000020">
    <property type="protein sequence ID" value="KTD34179.1"/>
    <property type="molecule type" value="Genomic_DNA"/>
</dbReference>